<dbReference type="Gene3D" id="2.60.120.1440">
    <property type="match status" value="1"/>
</dbReference>
<name>A0A4R5CJ92_9FLAO</name>
<dbReference type="PANTHER" id="PTHR30273">
    <property type="entry name" value="PERIPLASMIC SIGNAL SENSOR AND SIGMA FACTOR ACTIVATOR FECR-RELATED"/>
    <property type="match status" value="1"/>
</dbReference>
<keyword evidence="1" id="KW-0472">Membrane</keyword>
<dbReference type="InterPro" id="IPR006860">
    <property type="entry name" value="FecR"/>
</dbReference>
<dbReference type="AlphaFoldDB" id="A0A4R5CJ92"/>
<gene>
    <name evidence="4" type="ORF">E0F76_05965</name>
</gene>
<sequence>MTKKTKHSLEYLIEKSLQKKATKAEIDLLDNFMVSEYEKAKWDVAKMGHLVSGFNKIEKHIVQKRISRYRSYGIAASIVVLLSLGLLVQPVVMANSSEMITFKTGKISDSIHLVDGSMIYLAANSVFEYPDHFGEKERNVKLVKGKAFFEIAKDRQHPFVISSGVIKTKVVGTSFHIQMSGNSCNIIVVTGKVKVSSHHQSLDLVPNEEALFEGDDLIKRKASKLLVFNWYNQDIELKNVKLNEVLELLESKYSISFDVKNDNLMNTSLTLFIEKNAALENILKQMHYITNLKFKKNDSTVTVN</sequence>
<dbReference type="OrthoDB" id="1097132at2"/>
<dbReference type="Proteomes" id="UP000295479">
    <property type="component" value="Unassembled WGS sequence"/>
</dbReference>
<evidence type="ECO:0000259" key="3">
    <source>
        <dbReference type="Pfam" id="PF16344"/>
    </source>
</evidence>
<dbReference type="Gene3D" id="3.55.50.30">
    <property type="match status" value="1"/>
</dbReference>
<evidence type="ECO:0000259" key="2">
    <source>
        <dbReference type="Pfam" id="PF04773"/>
    </source>
</evidence>
<reference evidence="4 5" key="1">
    <citation type="submission" date="2019-03" db="EMBL/GenBank/DDBJ databases">
        <title>Flavobacterium AR-3-4 sp. nov. isolated from arctic soil.</title>
        <authorList>
            <person name="Chaudhary D.K."/>
        </authorList>
    </citation>
    <scope>NUCLEOTIDE SEQUENCE [LARGE SCALE GENOMIC DNA]</scope>
    <source>
        <strain evidence="4 5">AR-3-4</strain>
    </source>
</reference>
<keyword evidence="1" id="KW-0812">Transmembrane</keyword>
<dbReference type="InterPro" id="IPR012373">
    <property type="entry name" value="Ferrdict_sens_TM"/>
</dbReference>
<dbReference type="RefSeq" id="WP_132002746.1">
    <property type="nucleotide sequence ID" value="NZ_SMFK01000002.1"/>
</dbReference>
<evidence type="ECO:0000256" key="1">
    <source>
        <dbReference type="SAM" id="Phobius"/>
    </source>
</evidence>
<keyword evidence="5" id="KW-1185">Reference proteome</keyword>
<proteinExistence type="predicted"/>
<accession>A0A4R5CJ92</accession>
<evidence type="ECO:0000313" key="4">
    <source>
        <dbReference type="EMBL" id="TDD98670.1"/>
    </source>
</evidence>
<feature type="transmembrane region" description="Helical" evidence="1">
    <location>
        <begin position="72"/>
        <end position="92"/>
    </location>
</feature>
<dbReference type="Pfam" id="PF04773">
    <property type="entry name" value="FecR"/>
    <property type="match status" value="1"/>
</dbReference>
<evidence type="ECO:0000313" key="5">
    <source>
        <dbReference type="Proteomes" id="UP000295479"/>
    </source>
</evidence>
<feature type="domain" description="Protein FecR C-terminal" evidence="3">
    <location>
        <begin position="236"/>
        <end position="303"/>
    </location>
</feature>
<dbReference type="Pfam" id="PF16344">
    <property type="entry name" value="FecR_C"/>
    <property type="match status" value="1"/>
</dbReference>
<organism evidence="4 5">
    <name type="scientific">Flavobacterium cellulosilyticum</name>
    <dbReference type="NCBI Taxonomy" id="2541731"/>
    <lineage>
        <taxon>Bacteria</taxon>
        <taxon>Pseudomonadati</taxon>
        <taxon>Bacteroidota</taxon>
        <taxon>Flavobacteriia</taxon>
        <taxon>Flavobacteriales</taxon>
        <taxon>Flavobacteriaceae</taxon>
        <taxon>Flavobacterium</taxon>
    </lineage>
</organism>
<keyword evidence="1" id="KW-1133">Transmembrane helix</keyword>
<comment type="caution">
    <text evidence="4">The sequence shown here is derived from an EMBL/GenBank/DDBJ whole genome shotgun (WGS) entry which is preliminary data.</text>
</comment>
<dbReference type="InterPro" id="IPR032508">
    <property type="entry name" value="FecR_C"/>
</dbReference>
<feature type="domain" description="FecR protein" evidence="2">
    <location>
        <begin position="109"/>
        <end position="194"/>
    </location>
</feature>
<dbReference type="PANTHER" id="PTHR30273:SF2">
    <property type="entry name" value="PROTEIN FECR"/>
    <property type="match status" value="1"/>
</dbReference>
<protein>
    <submittedName>
        <fullName evidence="4">FecR family protein</fullName>
    </submittedName>
</protein>
<dbReference type="EMBL" id="SMFK01000002">
    <property type="protein sequence ID" value="TDD98670.1"/>
    <property type="molecule type" value="Genomic_DNA"/>
</dbReference>
<dbReference type="GO" id="GO:0016989">
    <property type="term" value="F:sigma factor antagonist activity"/>
    <property type="evidence" value="ECO:0007669"/>
    <property type="project" value="TreeGrafter"/>
</dbReference>